<dbReference type="GO" id="GO:0000166">
    <property type="term" value="F:nucleotide binding"/>
    <property type="evidence" value="ECO:0007669"/>
    <property type="project" value="UniProtKB-KW"/>
</dbReference>
<keyword evidence="8 16" id="KW-0328">Glycosyltransferase</keyword>
<sequence>MNNDILKTVCDQKHIQQVCKRLGEEITKDYQGKEPLVVGVLNGAIFFMTDVVRYMDLYLSIDFIDVSSYNGGTQSSGTVKLIKDLDSDVKGRDVIIVEDIIETGRTLNYIKDLLNDRGANSIKMCTLVDKPEARIEPLPVDYVGIDVPNEFLVGYGLDYQGKYRNLPYIGVLKPEVYQTKN</sequence>
<evidence type="ECO:0000313" key="18">
    <source>
        <dbReference type="EMBL" id="UQS87043.1"/>
    </source>
</evidence>
<dbReference type="InterPro" id="IPR005904">
    <property type="entry name" value="Hxn_phspho_trans"/>
</dbReference>
<protein>
    <recommendedName>
        <fullName evidence="16">Hypoxanthine phosphoribosyltransferase</fullName>
        <ecNumber evidence="16">2.4.2.8</ecNumber>
    </recommendedName>
</protein>
<dbReference type="Proteomes" id="UP000831181">
    <property type="component" value="Chromosome"/>
</dbReference>
<comment type="catalytic activity">
    <reaction evidence="14">
        <text>GMP + diphosphate = guanine + 5-phospho-alpha-D-ribose 1-diphosphate</text>
        <dbReference type="Rhea" id="RHEA:25424"/>
        <dbReference type="ChEBI" id="CHEBI:16235"/>
        <dbReference type="ChEBI" id="CHEBI:33019"/>
        <dbReference type="ChEBI" id="CHEBI:58017"/>
        <dbReference type="ChEBI" id="CHEBI:58115"/>
        <dbReference type="EC" id="2.4.2.8"/>
    </reaction>
    <physiologicalReaction direction="right-to-left" evidence="14">
        <dbReference type="Rhea" id="RHEA:25426"/>
    </physiologicalReaction>
</comment>
<dbReference type="AlphaFoldDB" id="A0A976X5L0"/>
<keyword evidence="19" id="KW-1185">Reference proteome</keyword>
<dbReference type="GO" id="GO:0000287">
    <property type="term" value="F:magnesium ion binding"/>
    <property type="evidence" value="ECO:0007669"/>
    <property type="project" value="TreeGrafter"/>
</dbReference>
<dbReference type="PANTHER" id="PTHR43340">
    <property type="entry name" value="HYPOXANTHINE-GUANINE PHOSPHORIBOSYLTRANSFERASE"/>
    <property type="match status" value="1"/>
</dbReference>
<dbReference type="GO" id="GO:0032263">
    <property type="term" value="P:GMP salvage"/>
    <property type="evidence" value="ECO:0007669"/>
    <property type="project" value="TreeGrafter"/>
</dbReference>
<evidence type="ECO:0000256" key="2">
    <source>
        <dbReference type="ARBA" id="ARBA00002049"/>
    </source>
</evidence>
<dbReference type="RefSeq" id="WP_260116844.1">
    <property type="nucleotide sequence ID" value="NZ_CP093361.1"/>
</dbReference>
<dbReference type="CDD" id="cd06223">
    <property type="entry name" value="PRTases_typeI"/>
    <property type="match status" value="1"/>
</dbReference>
<organism evidence="18 19">
    <name type="scientific">Nicoliella spurrieriana</name>
    <dbReference type="NCBI Taxonomy" id="2925830"/>
    <lineage>
        <taxon>Bacteria</taxon>
        <taxon>Bacillati</taxon>
        <taxon>Bacillota</taxon>
        <taxon>Bacilli</taxon>
        <taxon>Lactobacillales</taxon>
        <taxon>Lactobacillaceae</taxon>
        <taxon>Nicoliella</taxon>
    </lineage>
</organism>
<evidence type="ECO:0000256" key="5">
    <source>
        <dbReference type="ARBA" id="ARBA00004676"/>
    </source>
</evidence>
<dbReference type="GO" id="GO:0004422">
    <property type="term" value="F:hypoxanthine phosphoribosyltransferase activity"/>
    <property type="evidence" value="ECO:0007669"/>
    <property type="project" value="InterPro"/>
</dbReference>
<dbReference type="GO" id="GO:0046100">
    <property type="term" value="P:hypoxanthine metabolic process"/>
    <property type="evidence" value="ECO:0007669"/>
    <property type="project" value="TreeGrafter"/>
</dbReference>
<evidence type="ECO:0000256" key="11">
    <source>
        <dbReference type="ARBA" id="ARBA00022726"/>
    </source>
</evidence>
<comment type="subcellular location">
    <subcellularLocation>
        <location evidence="3 16">Cytoplasm</location>
    </subcellularLocation>
</comment>
<evidence type="ECO:0000313" key="19">
    <source>
        <dbReference type="Proteomes" id="UP000831181"/>
    </source>
</evidence>
<dbReference type="GO" id="GO:0052657">
    <property type="term" value="F:guanine phosphoribosyltransferase activity"/>
    <property type="evidence" value="ECO:0007669"/>
    <property type="project" value="UniProtKB-ARBA"/>
</dbReference>
<comment type="similarity">
    <text evidence="6 16">Belongs to the purine/pyrimidine phosphoribosyltransferase family.</text>
</comment>
<comment type="function">
    <text evidence="2">Purine salvage pathway enzyme that catalyzes the transfer of the ribosyl-5-phosphate group from 5-phospho-alpha-D-ribose 1-diphosphate (PRPP) to the N9 position of the 6-oxopurines hypoxanthine and guanine to form the corresponding ribonucleotides IMP (inosine 5'-monophosphate) and GMP (guanosine 5'-monophosphate), with the release of PPi.</text>
</comment>
<dbReference type="EC" id="2.4.2.8" evidence="16"/>
<dbReference type="SUPFAM" id="SSF53271">
    <property type="entry name" value="PRTase-like"/>
    <property type="match status" value="1"/>
</dbReference>
<dbReference type="GO" id="GO:0006166">
    <property type="term" value="P:purine ribonucleoside salvage"/>
    <property type="evidence" value="ECO:0007669"/>
    <property type="project" value="UniProtKB-KW"/>
</dbReference>
<dbReference type="Gene3D" id="3.40.50.2020">
    <property type="match status" value="1"/>
</dbReference>
<evidence type="ECO:0000256" key="9">
    <source>
        <dbReference type="ARBA" id="ARBA00022679"/>
    </source>
</evidence>
<name>A0A976X5L0_9LACO</name>
<comment type="pathway">
    <text evidence="5">Purine metabolism; GMP biosynthesis via salvage pathway; GMP from guanine: step 1/1.</text>
</comment>
<keyword evidence="12 16" id="KW-0547">Nucleotide-binding</keyword>
<dbReference type="InterPro" id="IPR029057">
    <property type="entry name" value="PRTase-like"/>
</dbReference>
<gene>
    <name evidence="18" type="primary">hpt</name>
    <name evidence="18" type="ORF">MOO44_02430</name>
</gene>
<evidence type="ECO:0000256" key="16">
    <source>
        <dbReference type="RuleBase" id="RU364099"/>
    </source>
</evidence>
<evidence type="ECO:0000256" key="1">
    <source>
        <dbReference type="ARBA" id="ARBA00001946"/>
    </source>
</evidence>
<dbReference type="Pfam" id="PF00156">
    <property type="entry name" value="Pribosyltran"/>
    <property type="match status" value="1"/>
</dbReference>
<dbReference type="GO" id="GO:0005829">
    <property type="term" value="C:cytosol"/>
    <property type="evidence" value="ECO:0007669"/>
    <property type="project" value="TreeGrafter"/>
</dbReference>
<evidence type="ECO:0000256" key="3">
    <source>
        <dbReference type="ARBA" id="ARBA00004496"/>
    </source>
</evidence>
<dbReference type="FunFam" id="3.40.50.2020:FF:000006">
    <property type="entry name" value="Hypoxanthine phosphoribosyltransferase"/>
    <property type="match status" value="1"/>
</dbReference>
<dbReference type="KEGG" id="lbe:MOO44_02430"/>
<evidence type="ECO:0000256" key="15">
    <source>
        <dbReference type="ARBA" id="ARBA00049402"/>
    </source>
</evidence>
<keyword evidence="13 16" id="KW-0460">Magnesium</keyword>
<evidence type="ECO:0000259" key="17">
    <source>
        <dbReference type="Pfam" id="PF00156"/>
    </source>
</evidence>
<evidence type="ECO:0000256" key="12">
    <source>
        <dbReference type="ARBA" id="ARBA00022741"/>
    </source>
</evidence>
<comment type="catalytic activity">
    <reaction evidence="15">
        <text>IMP + diphosphate = hypoxanthine + 5-phospho-alpha-D-ribose 1-diphosphate</text>
        <dbReference type="Rhea" id="RHEA:17973"/>
        <dbReference type="ChEBI" id="CHEBI:17368"/>
        <dbReference type="ChEBI" id="CHEBI:33019"/>
        <dbReference type="ChEBI" id="CHEBI:58017"/>
        <dbReference type="ChEBI" id="CHEBI:58053"/>
        <dbReference type="EC" id="2.4.2.8"/>
    </reaction>
    <physiologicalReaction direction="right-to-left" evidence="15">
        <dbReference type="Rhea" id="RHEA:17975"/>
    </physiologicalReaction>
</comment>
<dbReference type="InterPro" id="IPR050408">
    <property type="entry name" value="HGPRT"/>
</dbReference>
<feature type="domain" description="Phosphoribosyltransferase" evidence="17">
    <location>
        <begin position="11"/>
        <end position="160"/>
    </location>
</feature>
<dbReference type="GO" id="GO:0032264">
    <property type="term" value="P:IMP salvage"/>
    <property type="evidence" value="ECO:0007669"/>
    <property type="project" value="TreeGrafter"/>
</dbReference>
<dbReference type="NCBIfam" id="TIGR01203">
    <property type="entry name" value="HGPRTase"/>
    <property type="match status" value="1"/>
</dbReference>
<comment type="cofactor">
    <cofactor evidence="1 16">
        <name>Mg(2+)</name>
        <dbReference type="ChEBI" id="CHEBI:18420"/>
    </cofactor>
</comment>
<comment type="pathway">
    <text evidence="4 16">Purine metabolism; IMP biosynthesis via salvage pathway; IMP from hypoxanthine: step 1/1.</text>
</comment>
<reference evidence="18" key="1">
    <citation type="journal article" date="2022" name="Int. J. Syst. Evol. Microbiol.">
        <title>Apilactobacillus apisilvae sp. nov., Nicolia spurrieriana gen. nov. sp. nov., Bombilactobacillus folatiphilus sp. nov. and Bombilactobacillus thymidiniphilus sp. nov., four new lactic acid bacterial isolates from stingless bees Tetragonula carbonaria and Austroplebeia australis.</title>
        <authorList>
            <person name="Oliphant S.A."/>
            <person name="Watson-Haigh N.S."/>
            <person name="Sumby K.M."/>
            <person name="Gardner J."/>
            <person name="Groom S."/>
            <person name="Jiranek V."/>
        </authorList>
    </citation>
    <scope>NUCLEOTIDE SEQUENCE</scope>
    <source>
        <strain evidence="18">SGEP1_A5</strain>
    </source>
</reference>
<evidence type="ECO:0000256" key="10">
    <source>
        <dbReference type="ARBA" id="ARBA00022723"/>
    </source>
</evidence>
<accession>A0A976X5L0</accession>
<evidence type="ECO:0000256" key="14">
    <source>
        <dbReference type="ARBA" id="ARBA00048811"/>
    </source>
</evidence>
<dbReference type="GO" id="GO:0006178">
    <property type="term" value="P:guanine salvage"/>
    <property type="evidence" value="ECO:0007669"/>
    <property type="project" value="TreeGrafter"/>
</dbReference>
<evidence type="ECO:0000256" key="4">
    <source>
        <dbReference type="ARBA" id="ARBA00004669"/>
    </source>
</evidence>
<evidence type="ECO:0000256" key="8">
    <source>
        <dbReference type="ARBA" id="ARBA00022676"/>
    </source>
</evidence>
<dbReference type="InterPro" id="IPR000836">
    <property type="entry name" value="PRTase_dom"/>
</dbReference>
<keyword evidence="9 16" id="KW-0808">Transferase</keyword>
<evidence type="ECO:0000256" key="7">
    <source>
        <dbReference type="ARBA" id="ARBA00022490"/>
    </source>
</evidence>
<evidence type="ECO:0000256" key="6">
    <source>
        <dbReference type="ARBA" id="ARBA00008391"/>
    </source>
</evidence>
<proteinExistence type="inferred from homology"/>
<evidence type="ECO:0000256" key="13">
    <source>
        <dbReference type="ARBA" id="ARBA00022842"/>
    </source>
</evidence>
<keyword evidence="11 16" id="KW-0660">Purine salvage</keyword>
<keyword evidence="7 16" id="KW-0963">Cytoplasm</keyword>
<dbReference type="EMBL" id="CP093361">
    <property type="protein sequence ID" value="UQS87043.1"/>
    <property type="molecule type" value="Genomic_DNA"/>
</dbReference>
<dbReference type="PANTHER" id="PTHR43340:SF1">
    <property type="entry name" value="HYPOXANTHINE PHOSPHORIBOSYLTRANSFERASE"/>
    <property type="match status" value="1"/>
</dbReference>
<keyword evidence="10 16" id="KW-0479">Metal-binding</keyword>